<keyword evidence="2" id="KW-1185">Reference proteome</keyword>
<dbReference type="EMBL" id="SGPM01000793">
    <property type="protein sequence ID" value="THH15732.1"/>
    <property type="molecule type" value="Genomic_DNA"/>
</dbReference>
<gene>
    <name evidence="1" type="ORF">EUX98_g9418</name>
</gene>
<protein>
    <submittedName>
        <fullName evidence="1">Uncharacterized protein</fullName>
    </submittedName>
</protein>
<accession>A0A4S4LTH1</accession>
<dbReference type="AlphaFoldDB" id="A0A4S4LTH1"/>
<dbReference type="Proteomes" id="UP000308730">
    <property type="component" value="Unassembled WGS sequence"/>
</dbReference>
<evidence type="ECO:0000313" key="2">
    <source>
        <dbReference type="Proteomes" id="UP000308730"/>
    </source>
</evidence>
<comment type="caution">
    <text evidence="1">The sequence shown here is derived from an EMBL/GenBank/DDBJ whole genome shotgun (WGS) entry which is preliminary data.</text>
</comment>
<proteinExistence type="predicted"/>
<organism evidence="1 2">
    <name type="scientific">Antrodiella citrinella</name>
    <dbReference type="NCBI Taxonomy" id="2447956"/>
    <lineage>
        <taxon>Eukaryota</taxon>
        <taxon>Fungi</taxon>
        <taxon>Dikarya</taxon>
        <taxon>Basidiomycota</taxon>
        <taxon>Agaricomycotina</taxon>
        <taxon>Agaricomycetes</taxon>
        <taxon>Polyporales</taxon>
        <taxon>Steccherinaceae</taxon>
        <taxon>Antrodiella</taxon>
    </lineage>
</organism>
<sequence length="94" mass="10360">MSARLNIQLSFSESVFSFICYHSYHVVDSQHEDRDPTPLLSESVGIAVRVCSIGTNPTLMKTTTRTMGTPSDDAEELEVLMKSNLIKTTPVIGI</sequence>
<name>A0A4S4LTH1_9APHY</name>
<reference evidence="1 2" key="1">
    <citation type="submission" date="2019-02" db="EMBL/GenBank/DDBJ databases">
        <title>Genome sequencing of the rare red list fungi Antrodiella citrinella (Flaviporus citrinellus).</title>
        <authorList>
            <person name="Buettner E."/>
            <person name="Kellner H."/>
        </authorList>
    </citation>
    <scope>NUCLEOTIDE SEQUENCE [LARGE SCALE GENOMIC DNA]</scope>
    <source>
        <strain evidence="1 2">DSM 108506</strain>
    </source>
</reference>
<evidence type="ECO:0000313" key="1">
    <source>
        <dbReference type="EMBL" id="THH15732.1"/>
    </source>
</evidence>